<comment type="caution">
    <text evidence="1">The sequence shown here is derived from an EMBL/GenBank/DDBJ whole genome shotgun (WGS) entry which is preliminary data.</text>
</comment>
<accession>A0ACB9QCK4</accession>
<sequence length="82" mass="8875">MYGMGMMEPSPDGNSTGRPGEGRVHGREAGVLDDGVAAEEETSRPTKQQMMVLPLFELVRRVGIEIGGGVERLRDVRFVGSD</sequence>
<evidence type="ECO:0000313" key="2">
    <source>
        <dbReference type="Proteomes" id="UP001057402"/>
    </source>
</evidence>
<protein>
    <submittedName>
        <fullName evidence="1">Uncharacterized protein</fullName>
    </submittedName>
</protein>
<proteinExistence type="predicted"/>
<organism evidence="1 2">
    <name type="scientific">Melastoma candidum</name>
    <dbReference type="NCBI Taxonomy" id="119954"/>
    <lineage>
        <taxon>Eukaryota</taxon>
        <taxon>Viridiplantae</taxon>
        <taxon>Streptophyta</taxon>
        <taxon>Embryophyta</taxon>
        <taxon>Tracheophyta</taxon>
        <taxon>Spermatophyta</taxon>
        <taxon>Magnoliopsida</taxon>
        <taxon>eudicotyledons</taxon>
        <taxon>Gunneridae</taxon>
        <taxon>Pentapetalae</taxon>
        <taxon>rosids</taxon>
        <taxon>malvids</taxon>
        <taxon>Myrtales</taxon>
        <taxon>Melastomataceae</taxon>
        <taxon>Melastomatoideae</taxon>
        <taxon>Melastomateae</taxon>
        <taxon>Melastoma</taxon>
    </lineage>
</organism>
<dbReference type="Proteomes" id="UP001057402">
    <property type="component" value="Chromosome 6"/>
</dbReference>
<name>A0ACB9QCK4_9MYRT</name>
<evidence type="ECO:0000313" key="1">
    <source>
        <dbReference type="EMBL" id="KAI4364199.1"/>
    </source>
</evidence>
<dbReference type="EMBL" id="CM042885">
    <property type="protein sequence ID" value="KAI4364199.1"/>
    <property type="molecule type" value="Genomic_DNA"/>
</dbReference>
<keyword evidence="2" id="KW-1185">Reference proteome</keyword>
<reference evidence="2" key="1">
    <citation type="journal article" date="2023" name="Front. Plant Sci.">
        <title>Chromosomal-level genome assembly of Melastoma candidum provides insights into trichome evolution.</title>
        <authorList>
            <person name="Zhong Y."/>
            <person name="Wu W."/>
            <person name="Sun C."/>
            <person name="Zou P."/>
            <person name="Liu Y."/>
            <person name="Dai S."/>
            <person name="Zhou R."/>
        </authorList>
    </citation>
    <scope>NUCLEOTIDE SEQUENCE [LARGE SCALE GENOMIC DNA]</scope>
</reference>
<gene>
    <name evidence="1" type="ORF">MLD38_020326</name>
</gene>